<feature type="domain" description="N-acetyltransferase" evidence="3">
    <location>
        <begin position="9"/>
        <end position="185"/>
    </location>
</feature>
<name>A0A2W4Y1S5_9CYAN</name>
<sequence>MQSFPVLGNTIRPLQHRDLEFIQRFASPSDLAQIAVSDLSGCRSRQKISLHQLASWLPAPVQTLLKPYVRAYVSEFNGIIQGFIRVSPFNNNSSTWQIDRVVVLPEAQNGQHNVGTQLIRYCLESCLEARTWVLQVDINQKDTIALYRQNGFQPLAQFTDWEIGTERLNELAQHSPDLPNLMPVSNADASLLYQLDTAAMPPQIRQVYDLNIDDFRTKTVDKLVNHGSLLINHLQDVSGYVYEPQRKAAIGYFYLLLQRPTVNQPDEKLVHHCQLTVHPAYTWLYPELTSQIARIVIKQSPEKSPNTISLQLSSADYQPEREDYLEGIQAHRQGHSLLMARSVWHKIRETKPVLDGLQLSRMLSSLQPNQKPIPGRIETLNQHQHTDESLQ</sequence>
<dbReference type="EMBL" id="QBML01000011">
    <property type="protein sequence ID" value="PZO41481.1"/>
    <property type="molecule type" value="Genomic_DNA"/>
</dbReference>
<reference evidence="4 5" key="1">
    <citation type="submission" date="2018-04" db="EMBL/GenBank/DDBJ databases">
        <authorList>
            <person name="Go L.Y."/>
            <person name="Mitchell J.A."/>
        </authorList>
    </citation>
    <scope>NUCLEOTIDE SEQUENCE [LARGE SCALE GENOMIC DNA]</scope>
    <source>
        <strain evidence="4">ULC066bin1</strain>
    </source>
</reference>
<comment type="caution">
    <text evidence="4">The sequence shown here is derived from an EMBL/GenBank/DDBJ whole genome shotgun (WGS) entry which is preliminary data.</text>
</comment>
<reference evidence="4 5" key="2">
    <citation type="submission" date="2018-06" db="EMBL/GenBank/DDBJ databases">
        <title>Metagenomic assembly of (sub)arctic Cyanobacteria and their associated microbiome from non-axenic cultures.</title>
        <authorList>
            <person name="Baurain D."/>
        </authorList>
    </citation>
    <scope>NUCLEOTIDE SEQUENCE [LARGE SCALE GENOMIC DNA]</scope>
    <source>
        <strain evidence="4">ULC066bin1</strain>
    </source>
</reference>
<gene>
    <name evidence="4" type="ORF">DCF19_09780</name>
</gene>
<dbReference type="PROSITE" id="PS51186">
    <property type="entry name" value="GNAT"/>
    <property type="match status" value="1"/>
</dbReference>
<evidence type="ECO:0000256" key="2">
    <source>
        <dbReference type="ARBA" id="ARBA00023315"/>
    </source>
</evidence>
<dbReference type="InterPro" id="IPR016181">
    <property type="entry name" value="Acyl_CoA_acyltransferase"/>
</dbReference>
<dbReference type="Gene3D" id="3.40.630.30">
    <property type="match status" value="1"/>
</dbReference>
<keyword evidence="2" id="KW-0012">Acyltransferase</keyword>
<evidence type="ECO:0000259" key="3">
    <source>
        <dbReference type="PROSITE" id="PS51186"/>
    </source>
</evidence>
<dbReference type="InterPro" id="IPR000182">
    <property type="entry name" value="GNAT_dom"/>
</dbReference>
<evidence type="ECO:0000256" key="1">
    <source>
        <dbReference type="ARBA" id="ARBA00022679"/>
    </source>
</evidence>
<dbReference type="PANTHER" id="PTHR43800:SF1">
    <property type="entry name" value="PEPTIDYL-LYSINE N-ACETYLTRANSFERASE YJAB"/>
    <property type="match status" value="1"/>
</dbReference>
<proteinExistence type="predicted"/>
<dbReference type="Proteomes" id="UP000249467">
    <property type="component" value="Unassembled WGS sequence"/>
</dbReference>
<accession>A0A2W4Y1S5</accession>
<protein>
    <submittedName>
        <fullName evidence="4">GNAT family N-acetyltransferase</fullName>
    </submittedName>
</protein>
<dbReference type="GO" id="GO:0016747">
    <property type="term" value="F:acyltransferase activity, transferring groups other than amino-acyl groups"/>
    <property type="evidence" value="ECO:0007669"/>
    <property type="project" value="InterPro"/>
</dbReference>
<keyword evidence="1 4" id="KW-0808">Transferase</keyword>
<dbReference type="Pfam" id="PF13508">
    <property type="entry name" value="Acetyltransf_7"/>
    <property type="match status" value="1"/>
</dbReference>
<organism evidence="4 5">
    <name type="scientific">Pseudanabaena frigida</name>
    <dbReference type="NCBI Taxonomy" id="945775"/>
    <lineage>
        <taxon>Bacteria</taxon>
        <taxon>Bacillati</taxon>
        <taxon>Cyanobacteriota</taxon>
        <taxon>Cyanophyceae</taxon>
        <taxon>Pseudanabaenales</taxon>
        <taxon>Pseudanabaenaceae</taxon>
        <taxon>Pseudanabaena</taxon>
    </lineage>
</organism>
<evidence type="ECO:0000313" key="4">
    <source>
        <dbReference type="EMBL" id="PZO41481.1"/>
    </source>
</evidence>
<dbReference type="SUPFAM" id="SSF55729">
    <property type="entry name" value="Acyl-CoA N-acyltransferases (Nat)"/>
    <property type="match status" value="1"/>
</dbReference>
<dbReference type="CDD" id="cd04301">
    <property type="entry name" value="NAT_SF"/>
    <property type="match status" value="1"/>
</dbReference>
<evidence type="ECO:0000313" key="5">
    <source>
        <dbReference type="Proteomes" id="UP000249467"/>
    </source>
</evidence>
<dbReference type="PANTHER" id="PTHR43800">
    <property type="entry name" value="PEPTIDYL-LYSINE N-ACETYLTRANSFERASE YJAB"/>
    <property type="match status" value="1"/>
</dbReference>
<dbReference type="AlphaFoldDB" id="A0A2W4Y1S5"/>